<proteinExistence type="evidence at transcript level"/>
<accession>Q592P8</accession>
<name>Q592P8_LYMST</name>
<feature type="signal peptide" evidence="1">
    <location>
        <begin position="1"/>
        <end position="16"/>
    </location>
</feature>
<evidence type="ECO:0000313" key="2">
    <source>
        <dbReference type="EMBL" id="AAS86741.1"/>
    </source>
</evidence>
<feature type="non-terminal residue" evidence="2">
    <location>
        <position position="78"/>
    </location>
</feature>
<feature type="non-terminal residue" evidence="2">
    <location>
        <position position="1"/>
    </location>
</feature>
<evidence type="ECO:0008006" key="3">
    <source>
        <dbReference type="Google" id="ProtNLM"/>
    </source>
</evidence>
<organism evidence="2">
    <name type="scientific">Lymnaea stagnalis</name>
    <name type="common">Great pond snail</name>
    <name type="synonym">Helix stagnalis</name>
    <dbReference type="NCBI Taxonomy" id="6523"/>
    <lineage>
        <taxon>Eukaryota</taxon>
        <taxon>Metazoa</taxon>
        <taxon>Spiralia</taxon>
        <taxon>Lophotrochozoa</taxon>
        <taxon>Mollusca</taxon>
        <taxon>Gastropoda</taxon>
        <taxon>Heterobranchia</taxon>
        <taxon>Euthyneura</taxon>
        <taxon>Panpulmonata</taxon>
        <taxon>Hygrophila</taxon>
        <taxon>Lymnaeoidea</taxon>
        <taxon>Lymnaeidae</taxon>
        <taxon>Lymnaea</taxon>
    </lineage>
</organism>
<dbReference type="EMBL" id="AY577417">
    <property type="protein sequence ID" value="AAS86741.1"/>
    <property type="molecule type" value="mRNA"/>
</dbReference>
<dbReference type="AlphaFoldDB" id="Q592P8"/>
<dbReference type="PROSITE" id="PS51257">
    <property type="entry name" value="PROKAR_LIPOPROTEIN"/>
    <property type="match status" value="1"/>
</dbReference>
<keyword evidence="1" id="KW-0732">Signal</keyword>
<evidence type="ECO:0000256" key="1">
    <source>
        <dbReference type="SAM" id="SignalP"/>
    </source>
</evidence>
<reference evidence="2" key="1">
    <citation type="submission" date="2004-03" db="EMBL/GenBank/DDBJ databases">
        <title>A genome-wide screening approach for membrane-targeted gene products.</title>
        <authorList>
            <person name="Jaaro H."/>
            <person name="Levy Z."/>
            <person name="Fainzilber M."/>
        </authorList>
    </citation>
    <scope>NUCLEOTIDE SEQUENCE</scope>
    <source>
        <tissue evidence="2">CNS</tissue>
    </source>
</reference>
<sequence>MLKMAVFITCLASVVACPNVRRVFLYVTSPGFFKREAANKRTVSCERTQDTLVIYHPGRRQRVTIATGSPTNGDVPSL</sequence>
<protein>
    <recommendedName>
        <fullName evidence="3">Secreted protein</fullName>
    </recommendedName>
</protein>
<feature type="chain" id="PRO_5004252154" description="Secreted protein" evidence="1">
    <location>
        <begin position="17"/>
        <end position="78"/>
    </location>
</feature>